<organism evidence="1 2">
    <name type="scientific">Pseudolycoriella hygida</name>
    <dbReference type="NCBI Taxonomy" id="35572"/>
    <lineage>
        <taxon>Eukaryota</taxon>
        <taxon>Metazoa</taxon>
        <taxon>Ecdysozoa</taxon>
        <taxon>Arthropoda</taxon>
        <taxon>Hexapoda</taxon>
        <taxon>Insecta</taxon>
        <taxon>Pterygota</taxon>
        <taxon>Neoptera</taxon>
        <taxon>Endopterygota</taxon>
        <taxon>Diptera</taxon>
        <taxon>Nematocera</taxon>
        <taxon>Sciaroidea</taxon>
        <taxon>Sciaridae</taxon>
        <taxon>Pseudolycoriella</taxon>
    </lineage>
</organism>
<reference evidence="1" key="1">
    <citation type="submission" date="2022-07" db="EMBL/GenBank/DDBJ databases">
        <authorList>
            <person name="Trinca V."/>
            <person name="Uliana J.V.C."/>
            <person name="Torres T.T."/>
            <person name="Ward R.J."/>
            <person name="Monesi N."/>
        </authorList>
    </citation>
    <scope>NUCLEOTIDE SEQUENCE</scope>
    <source>
        <strain evidence="1">HSMRA1968</strain>
        <tissue evidence="1">Whole embryos</tissue>
    </source>
</reference>
<keyword evidence="2" id="KW-1185">Reference proteome</keyword>
<gene>
    <name evidence="1" type="ORF">Bhyg_06015</name>
</gene>
<protein>
    <submittedName>
        <fullName evidence="1">Uncharacterized protein</fullName>
    </submittedName>
</protein>
<dbReference type="Proteomes" id="UP001151699">
    <property type="component" value="Chromosome B"/>
</dbReference>
<comment type="caution">
    <text evidence="1">The sequence shown here is derived from an EMBL/GenBank/DDBJ whole genome shotgun (WGS) entry which is preliminary data.</text>
</comment>
<name>A0A9Q0N0S1_9DIPT</name>
<evidence type="ECO:0000313" key="2">
    <source>
        <dbReference type="Proteomes" id="UP001151699"/>
    </source>
</evidence>
<evidence type="ECO:0000313" key="1">
    <source>
        <dbReference type="EMBL" id="KAJ6641081.1"/>
    </source>
</evidence>
<accession>A0A9Q0N0S1</accession>
<dbReference type="AlphaFoldDB" id="A0A9Q0N0S1"/>
<dbReference type="EMBL" id="WJQU01000002">
    <property type="protein sequence ID" value="KAJ6641081.1"/>
    <property type="molecule type" value="Genomic_DNA"/>
</dbReference>
<sequence length="194" mass="21003">MKTGRLASGFGQLRPDLNPLDVRFLSNCGRGPNGRKVAAFIGPCFDSATCKIPRCCGIISGKDSLYRLVYEAEVPFSNGTYNGKLGGICIVNPFSDGDLLTLTLPTSRLLLSSPLAGYRKSLCEQTTCPQEVGKTYTIDIPFRVVTSVITLFRIIKFNFISEIITENGQSALCWGLSATFVDAELANSKLSKSS</sequence>
<proteinExistence type="predicted"/>